<dbReference type="InterPro" id="IPR050441">
    <property type="entry name" value="RBM"/>
</dbReference>
<dbReference type="Pfam" id="PF00076">
    <property type="entry name" value="RRM_1"/>
    <property type="match status" value="1"/>
</dbReference>
<feature type="domain" description="RRM" evidence="3">
    <location>
        <begin position="47"/>
        <end position="125"/>
    </location>
</feature>
<proteinExistence type="predicted"/>
<organism evidence="4 5">
    <name type="scientific">Parasponia andersonii</name>
    <name type="common">Sponia andersonii</name>
    <dbReference type="NCBI Taxonomy" id="3476"/>
    <lineage>
        <taxon>Eukaryota</taxon>
        <taxon>Viridiplantae</taxon>
        <taxon>Streptophyta</taxon>
        <taxon>Embryophyta</taxon>
        <taxon>Tracheophyta</taxon>
        <taxon>Spermatophyta</taxon>
        <taxon>Magnoliopsida</taxon>
        <taxon>eudicotyledons</taxon>
        <taxon>Gunneridae</taxon>
        <taxon>Pentapetalae</taxon>
        <taxon>rosids</taxon>
        <taxon>fabids</taxon>
        <taxon>Rosales</taxon>
        <taxon>Cannabaceae</taxon>
        <taxon>Parasponia</taxon>
    </lineage>
</organism>
<dbReference type="OrthoDB" id="6159137at2759"/>
<comment type="caution">
    <text evidence="4">The sequence shown here is derived from an EMBL/GenBank/DDBJ whole genome shotgun (WGS) entry which is preliminary data.</text>
</comment>
<reference evidence="5" key="1">
    <citation type="submission" date="2016-06" db="EMBL/GenBank/DDBJ databases">
        <title>Parallel loss of symbiosis genes in relatives of nitrogen-fixing non-legume Parasponia.</title>
        <authorList>
            <person name="Van Velzen R."/>
            <person name="Holmer R."/>
            <person name="Bu F."/>
            <person name="Rutten L."/>
            <person name="Van Zeijl A."/>
            <person name="Liu W."/>
            <person name="Santuari L."/>
            <person name="Cao Q."/>
            <person name="Sharma T."/>
            <person name="Shen D."/>
            <person name="Roswanjaya Y."/>
            <person name="Wardhani T."/>
            <person name="Kalhor M.S."/>
            <person name="Jansen J."/>
            <person name="Van den Hoogen J."/>
            <person name="Gungor B."/>
            <person name="Hartog M."/>
            <person name="Hontelez J."/>
            <person name="Verver J."/>
            <person name="Yang W.-C."/>
            <person name="Schijlen E."/>
            <person name="Repin R."/>
            <person name="Schilthuizen M."/>
            <person name="Schranz E."/>
            <person name="Heidstra R."/>
            <person name="Miyata K."/>
            <person name="Fedorova E."/>
            <person name="Kohlen W."/>
            <person name="Bisseling T."/>
            <person name="Smit S."/>
            <person name="Geurts R."/>
        </authorList>
    </citation>
    <scope>NUCLEOTIDE SEQUENCE [LARGE SCALE GENOMIC DNA]</scope>
    <source>
        <strain evidence="5">cv. WU1-14</strain>
    </source>
</reference>
<dbReference type="SUPFAM" id="SSF54928">
    <property type="entry name" value="RNA-binding domain, RBD"/>
    <property type="match status" value="1"/>
</dbReference>
<evidence type="ECO:0000256" key="1">
    <source>
        <dbReference type="PROSITE-ProRule" id="PRU00176"/>
    </source>
</evidence>
<feature type="compositionally biased region" description="Basic and acidic residues" evidence="2">
    <location>
        <begin position="157"/>
        <end position="167"/>
    </location>
</feature>
<dbReference type="GO" id="GO:0003723">
    <property type="term" value="F:RNA binding"/>
    <property type="evidence" value="ECO:0007669"/>
    <property type="project" value="UniProtKB-UniRule"/>
</dbReference>
<dbReference type="PROSITE" id="PS50102">
    <property type="entry name" value="RRM"/>
    <property type="match status" value="1"/>
</dbReference>
<feature type="compositionally biased region" description="Basic residues" evidence="2">
    <location>
        <begin position="19"/>
        <end position="34"/>
    </location>
</feature>
<dbReference type="Gene3D" id="3.30.70.330">
    <property type="match status" value="1"/>
</dbReference>
<dbReference type="EMBL" id="JXTB01000109">
    <property type="protein sequence ID" value="PON62912.1"/>
    <property type="molecule type" value="Genomic_DNA"/>
</dbReference>
<keyword evidence="5" id="KW-1185">Reference proteome</keyword>
<feature type="region of interest" description="Disordered" evidence="2">
    <location>
        <begin position="1"/>
        <end position="50"/>
    </location>
</feature>
<dbReference type="CDD" id="cd12417">
    <property type="entry name" value="RRM_SAFB_like"/>
    <property type="match status" value="1"/>
</dbReference>
<evidence type="ECO:0000313" key="5">
    <source>
        <dbReference type="Proteomes" id="UP000237105"/>
    </source>
</evidence>
<protein>
    <submittedName>
        <fullName evidence="4">Splicing factor-like protein</fullName>
    </submittedName>
</protein>
<dbReference type="SMART" id="SM00360">
    <property type="entry name" value="RRM"/>
    <property type="match status" value="1"/>
</dbReference>
<gene>
    <name evidence="4" type="ORF">PanWU01x14_135880</name>
</gene>
<keyword evidence="1" id="KW-0694">RNA-binding</keyword>
<dbReference type="Proteomes" id="UP000237105">
    <property type="component" value="Unassembled WGS sequence"/>
</dbReference>
<name>A0A2P5CPG7_PARAD</name>
<dbReference type="STRING" id="3476.A0A2P5CPG7"/>
<dbReference type="PANTHER" id="PTHR48034">
    <property type="entry name" value="TRANSFORMER-2 SEX-DETERMINING PROTEIN-RELATED"/>
    <property type="match status" value="1"/>
</dbReference>
<sequence>MPYPREGRSPSPHSPGPGRGRRSRSFSRSRRSRSRSRDSDGIANPGNNLYVTGLSTRVTTSDLEKYFGKEGKVLECHLVTDPRSKESRGFGFVTMETLEDADRCIEHLNRSVLEGRLITVEKAKRKRGRTPTPGRYQGLRDKRGHGRRHSRSRSPRRWQDRDPCARDQRRRSRSPNDRRRRERSLSGGYHR</sequence>
<dbReference type="AlphaFoldDB" id="A0A2P5CPG7"/>
<evidence type="ECO:0000259" key="3">
    <source>
        <dbReference type="PROSITE" id="PS50102"/>
    </source>
</evidence>
<feature type="compositionally biased region" description="Basic residues" evidence="2">
    <location>
        <begin position="142"/>
        <end position="156"/>
    </location>
</feature>
<accession>A0A2P5CPG7</accession>
<dbReference type="InterPro" id="IPR000504">
    <property type="entry name" value="RRM_dom"/>
</dbReference>
<dbReference type="InterPro" id="IPR012677">
    <property type="entry name" value="Nucleotide-bd_a/b_plait_sf"/>
</dbReference>
<feature type="region of interest" description="Disordered" evidence="2">
    <location>
        <begin position="123"/>
        <end position="191"/>
    </location>
</feature>
<evidence type="ECO:0000313" key="4">
    <source>
        <dbReference type="EMBL" id="PON62912.1"/>
    </source>
</evidence>
<dbReference type="InterPro" id="IPR035979">
    <property type="entry name" value="RBD_domain_sf"/>
</dbReference>
<evidence type="ECO:0000256" key="2">
    <source>
        <dbReference type="SAM" id="MobiDB-lite"/>
    </source>
</evidence>